<comment type="caution">
    <text evidence="1">The sequence shown here is derived from an EMBL/GenBank/DDBJ whole genome shotgun (WGS) entry which is preliminary data.</text>
</comment>
<organism evidence="1 2">
    <name type="scientific">Marasmiellus scandens</name>
    <dbReference type="NCBI Taxonomy" id="2682957"/>
    <lineage>
        <taxon>Eukaryota</taxon>
        <taxon>Fungi</taxon>
        <taxon>Dikarya</taxon>
        <taxon>Basidiomycota</taxon>
        <taxon>Agaricomycotina</taxon>
        <taxon>Agaricomycetes</taxon>
        <taxon>Agaricomycetidae</taxon>
        <taxon>Agaricales</taxon>
        <taxon>Marasmiineae</taxon>
        <taxon>Omphalotaceae</taxon>
        <taxon>Marasmiellus</taxon>
    </lineage>
</organism>
<reference evidence="1 2" key="1">
    <citation type="submission" date="2024-01" db="EMBL/GenBank/DDBJ databases">
        <title>A draft genome for the cacao thread blight pathogen Marasmiellus scandens.</title>
        <authorList>
            <person name="Baruah I.K."/>
            <person name="Leung J."/>
            <person name="Bukari Y."/>
            <person name="Amoako-Attah I."/>
            <person name="Meinhardt L.W."/>
            <person name="Bailey B.A."/>
            <person name="Cohen S.P."/>
        </authorList>
    </citation>
    <scope>NUCLEOTIDE SEQUENCE [LARGE SCALE GENOMIC DNA]</scope>
    <source>
        <strain evidence="1 2">GH-19</strain>
    </source>
</reference>
<proteinExistence type="predicted"/>
<dbReference type="Proteomes" id="UP001498398">
    <property type="component" value="Unassembled WGS sequence"/>
</dbReference>
<protein>
    <submittedName>
        <fullName evidence="1">Uncharacterized protein</fullName>
    </submittedName>
</protein>
<name>A0ABR1IPD1_9AGAR</name>
<evidence type="ECO:0000313" key="1">
    <source>
        <dbReference type="EMBL" id="KAK7436432.1"/>
    </source>
</evidence>
<accession>A0ABR1IPD1</accession>
<sequence>MDADAFKKLGPISRIQLSHEGPRDAHLVGRYHSAERRGALVINPLLQRMQPGKGFKTTYTISEFDFPNNIQISFGMKFDDVDKEEYLWMDDDYWYHVDYESKEIGSITFTKDSKLEINSNVTE</sequence>
<keyword evidence="2" id="KW-1185">Reference proteome</keyword>
<gene>
    <name evidence="1" type="ORF">VKT23_019144</name>
</gene>
<dbReference type="EMBL" id="JBANRG010000094">
    <property type="protein sequence ID" value="KAK7436432.1"/>
    <property type="molecule type" value="Genomic_DNA"/>
</dbReference>
<evidence type="ECO:0000313" key="2">
    <source>
        <dbReference type="Proteomes" id="UP001498398"/>
    </source>
</evidence>